<protein>
    <recommendedName>
        <fullName evidence="3">Mobile element protein</fullName>
    </recommendedName>
</protein>
<accession>A0A291B8V1</accession>
<gene>
    <name evidence="1" type="ORF">BTN50_0933</name>
</gene>
<organism evidence="1 2">
    <name type="scientific">Candidatus Enterovibrio altilux</name>
    <dbReference type="NCBI Taxonomy" id="1927128"/>
    <lineage>
        <taxon>Bacteria</taxon>
        <taxon>Pseudomonadati</taxon>
        <taxon>Pseudomonadota</taxon>
        <taxon>Gammaproteobacteria</taxon>
        <taxon>Vibrionales</taxon>
        <taxon>Vibrionaceae</taxon>
        <taxon>Enterovibrio</taxon>
    </lineage>
</organism>
<dbReference type="EMBL" id="CP020660">
    <property type="protein sequence ID" value="ATF09439.1"/>
    <property type="molecule type" value="Genomic_DNA"/>
</dbReference>
<proteinExistence type="predicted"/>
<dbReference type="RefSeq" id="WP_394336740.1">
    <property type="nucleotide sequence ID" value="NZ_CP020660.1"/>
</dbReference>
<keyword evidence="2" id="KW-1185">Reference proteome</keyword>
<evidence type="ECO:0000313" key="2">
    <source>
        <dbReference type="Proteomes" id="UP000218160"/>
    </source>
</evidence>
<dbReference type="KEGG" id="elux:BTN50_0933"/>
<dbReference type="AlphaFoldDB" id="A0A291B8V1"/>
<dbReference type="Proteomes" id="UP000218160">
    <property type="component" value="Chromosome 1"/>
</dbReference>
<evidence type="ECO:0000313" key="1">
    <source>
        <dbReference type="EMBL" id="ATF09439.1"/>
    </source>
</evidence>
<reference evidence="2" key="1">
    <citation type="submission" date="2017-04" db="EMBL/GenBank/DDBJ databases">
        <title>Genome evolution of the luminous symbionts of deep sea anglerfish.</title>
        <authorList>
            <person name="Hendry T.A."/>
        </authorList>
    </citation>
    <scope>NUCLEOTIDE SEQUENCE [LARGE SCALE GENOMIC DNA]</scope>
</reference>
<name>A0A291B8V1_9GAMM</name>
<evidence type="ECO:0008006" key="3">
    <source>
        <dbReference type="Google" id="ProtNLM"/>
    </source>
</evidence>
<sequence>MVKCIFSMPLSCPHDSYMSKRAKTVNATLKTKNKSSIQYLPLIPRGLKSTVKTNDK</sequence>